<comment type="caution">
    <text evidence="1">The sequence shown here is derived from an EMBL/GenBank/DDBJ whole genome shotgun (WGS) entry which is preliminary data.</text>
</comment>
<protein>
    <submittedName>
        <fullName evidence="1">Uncharacterized protein</fullName>
    </submittedName>
</protein>
<evidence type="ECO:0000313" key="2">
    <source>
        <dbReference type="Proteomes" id="UP000825729"/>
    </source>
</evidence>
<evidence type="ECO:0000313" key="1">
    <source>
        <dbReference type="EMBL" id="KAG9445053.1"/>
    </source>
</evidence>
<reference evidence="1 2" key="1">
    <citation type="submission" date="2021-07" db="EMBL/GenBank/DDBJ databases">
        <title>The Aristolochia fimbriata genome: insights into angiosperm evolution, floral development and chemical biosynthesis.</title>
        <authorList>
            <person name="Jiao Y."/>
        </authorList>
    </citation>
    <scope>NUCLEOTIDE SEQUENCE [LARGE SCALE GENOMIC DNA]</scope>
    <source>
        <strain evidence="1">IBCAS-2021</strain>
        <tissue evidence="1">Leaf</tissue>
    </source>
</reference>
<name>A0AAV7ECS7_ARIFI</name>
<gene>
    <name evidence="1" type="ORF">H6P81_016393</name>
</gene>
<accession>A0AAV7ECS7</accession>
<sequence length="132" mass="13639">MGRGSGTDVSRACLVDELEAEDDGIGDSRAGRSGWVGRWVSARGEVGFEVGMKVGMKVGVNVGVERRTRGKGSALDTNCEGQVAPTATYLTMNDQTIVIVLSVWAQTSGPSTTALTTYPTAIATSRAPSGGT</sequence>
<dbReference type="EMBL" id="JAINDJ010000006">
    <property type="protein sequence ID" value="KAG9445053.1"/>
    <property type="molecule type" value="Genomic_DNA"/>
</dbReference>
<dbReference type="Proteomes" id="UP000825729">
    <property type="component" value="Unassembled WGS sequence"/>
</dbReference>
<dbReference type="AlphaFoldDB" id="A0AAV7ECS7"/>
<proteinExistence type="predicted"/>
<keyword evidence="2" id="KW-1185">Reference proteome</keyword>
<organism evidence="1 2">
    <name type="scientific">Aristolochia fimbriata</name>
    <name type="common">White veined hardy Dutchman's pipe vine</name>
    <dbReference type="NCBI Taxonomy" id="158543"/>
    <lineage>
        <taxon>Eukaryota</taxon>
        <taxon>Viridiplantae</taxon>
        <taxon>Streptophyta</taxon>
        <taxon>Embryophyta</taxon>
        <taxon>Tracheophyta</taxon>
        <taxon>Spermatophyta</taxon>
        <taxon>Magnoliopsida</taxon>
        <taxon>Magnoliidae</taxon>
        <taxon>Piperales</taxon>
        <taxon>Aristolochiaceae</taxon>
        <taxon>Aristolochia</taxon>
    </lineage>
</organism>